<evidence type="ECO:0000259" key="5">
    <source>
        <dbReference type="PROSITE" id="PS01124"/>
    </source>
</evidence>
<keyword evidence="4" id="KW-0812">Transmembrane</keyword>
<dbReference type="PROSITE" id="PS00041">
    <property type="entry name" value="HTH_ARAC_FAMILY_1"/>
    <property type="match status" value="1"/>
</dbReference>
<keyword evidence="2" id="KW-0238">DNA-binding</keyword>
<reference evidence="6 7" key="1">
    <citation type="submission" date="2024-06" db="EMBL/GenBank/DDBJ databases">
        <title>Chitinophaga defluvii sp. nov., isolated from municipal sewage.</title>
        <authorList>
            <person name="Zhang L."/>
        </authorList>
    </citation>
    <scope>NUCLEOTIDE SEQUENCE [LARGE SCALE GENOMIC DNA]</scope>
    <source>
        <strain evidence="6 7">H8</strain>
    </source>
</reference>
<dbReference type="RefSeq" id="WP_354664198.1">
    <property type="nucleotide sequence ID" value="NZ_JBEXAC010000004.1"/>
</dbReference>
<evidence type="ECO:0000256" key="2">
    <source>
        <dbReference type="ARBA" id="ARBA00023125"/>
    </source>
</evidence>
<dbReference type="Pfam" id="PF12833">
    <property type="entry name" value="HTH_18"/>
    <property type="match status" value="1"/>
</dbReference>
<dbReference type="SUPFAM" id="SSF46689">
    <property type="entry name" value="Homeodomain-like"/>
    <property type="match status" value="1"/>
</dbReference>
<keyword evidence="3" id="KW-0804">Transcription</keyword>
<dbReference type="EMBL" id="JBEXAC010000004">
    <property type="protein sequence ID" value="MET7001623.1"/>
    <property type="molecule type" value="Genomic_DNA"/>
</dbReference>
<evidence type="ECO:0000313" key="6">
    <source>
        <dbReference type="EMBL" id="MET7001623.1"/>
    </source>
</evidence>
<dbReference type="PANTHER" id="PTHR43280:SF29">
    <property type="entry name" value="ARAC-FAMILY TRANSCRIPTIONAL REGULATOR"/>
    <property type="match status" value="1"/>
</dbReference>
<feature type="domain" description="HTH araC/xylS-type" evidence="5">
    <location>
        <begin position="245"/>
        <end position="347"/>
    </location>
</feature>
<dbReference type="SMART" id="SM00342">
    <property type="entry name" value="HTH_ARAC"/>
    <property type="match status" value="1"/>
</dbReference>
<feature type="transmembrane region" description="Helical" evidence="4">
    <location>
        <begin position="130"/>
        <end position="150"/>
    </location>
</feature>
<feature type="transmembrane region" description="Helical" evidence="4">
    <location>
        <begin position="170"/>
        <end position="190"/>
    </location>
</feature>
<dbReference type="Proteomes" id="UP001549749">
    <property type="component" value="Unassembled WGS sequence"/>
</dbReference>
<feature type="transmembrane region" description="Helical" evidence="4">
    <location>
        <begin position="66"/>
        <end position="86"/>
    </location>
</feature>
<feature type="transmembrane region" description="Helical" evidence="4">
    <location>
        <begin position="98"/>
        <end position="118"/>
    </location>
</feature>
<proteinExistence type="predicted"/>
<name>A0ABV2TF11_9BACT</name>
<keyword evidence="4" id="KW-0472">Membrane</keyword>
<dbReference type="Gene3D" id="1.10.10.60">
    <property type="entry name" value="Homeodomain-like"/>
    <property type="match status" value="2"/>
</dbReference>
<feature type="transmembrane region" description="Helical" evidence="4">
    <location>
        <begin position="196"/>
        <end position="216"/>
    </location>
</feature>
<evidence type="ECO:0000256" key="3">
    <source>
        <dbReference type="ARBA" id="ARBA00023163"/>
    </source>
</evidence>
<protein>
    <submittedName>
        <fullName evidence="6">Helix-turn-helix domain-containing protein</fullName>
    </submittedName>
</protein>
<dbReference type="InterPro" id="IPR018060">
    <property type="entry name" value="HTH_AraC"/>
</dbReference>
<dbReference type="InterPro" id="IPR009057">
    <property type="entry name" value="Homeodomain-like_sf"/>
</dbReference>
<dbReference type="PROSITE" id="PS01124">
    <property type="entry name" value="HTH_ARAC_FAMILY_2"/>
    <property type="match status" value="1"/>
</dbReference>
<evidence type="ECO:0000313" key="7">
    <source>
        <dbReference type="Proteomes" id="UP001549749"/>
    </source>
</evidence>
<evidence type="ECO:0000256" key="4">
    <source>
        <dbReference type="SAM" id="Phobius"/>
    </source>
</evidence>
<dbReference type="PANTHER" id="PTHR43280">
    <property type="entry name" value="ARAC-FAMILY TRANSCRIPTIONAL REGULATOR"/>
    <property type="match status" value="1"/>
</dbReference>
<feature type="transmembrane region" description="Helical" evidence="4">
    <location>
        <begin position="36"/>
        <end position="60"/>
    </location>
</feature>
<keyword evidence="7" id="KW-1185">Reference proteome</keyword>
<comment type="caution">
    <text evidence="6">The sequence shown here is derived from an EMBL/GenBank/DDBJ whole genome shotgun (WGS) entry which is preliminary data.</text>
</comment>
<sequence>MNIGHQILFFISTLGAFNGIILSLYLFLIKKRRSTAVIFLYILLLSLSIRIGKSVFLYFNPSLPKIYLQIGLSACFLIGPSVYYFFRSAMTKATHIPNSWKWSWGIQAGILILGGILVPYQTYPEIWNNIIVYIIYAQWLIYLIATGFLLKSVLKTFFTMPSTLNDTEKFWVMLFLGNSIIYLAYLLSFASIINGMYISGPVLFTLMLYLAIFFNLSGTKFEVTETAVKTEKRKIAATDAVVWIERLENAILGKALYKDPNLKLSDLAKAINISVHQLSQLLNDNIGKSFSTYINEYRIHEACRLINTNGHLTFEAIGYEVGYNSKSTFYAAFRKIKATTPALYKESAENAP</sequence>
<feature type="transmembrane region" description="Helical" evidence="4">
    <location>
        <begin position="6"/>
        <end position="29"/>
    </location>
</feature>
<gene>
    <name evidence="6" type="ORF">ABR189_29845</name>
</gene>
<dbReference type="InterPro" id="IPR018062">
    <property type="entry name" value="HTH_AraC-typ_CS"/>
</dbReference>
<organism evidence="6 7">
    <name type="scientific">Chitinophaga defluvii</name>
    <dbReference type="NCBI Taxonomy" id="3163343"/>
    <lineage>
        <taxon>Bacteria</taxon>
        <taxon>Pseudomonadati</taxon>
        <taxon>Bacteroidota</taxon>
        <taxon>Chitinophagia</taxon>
        <taxon>Chitinophagales</taxon>
        <taxon>Chitinophagaceae</taxon>
        <taxon>Chitinophaga</taxon>
    </lineage>
</organism>
<keyword evidence="4" id="KW-1133">Transmembrane helix</keyword>
<evidence type="ECO:0000256" key="1">
    <source>
        <dbReference type="ARBA" id="ARBA00023015"/>
    </source>
</evidence>
<keyword evidence="1" id="KW-0805">Transcription regulation</keyword>
<accession>A0ABV2TF11</accession>